<organism evidence="1 2">
    <name type="scientific">Paraburkholderia dioscoreae</name>
    <dbReference type="NCBI Taxonomy" id="2604047"/>
    <lineage>
        <taxon>Bacteria</taxon>
        <taxon>Pseudomonadati</taxon>
        <taxon>Pseudomonadota</taxon>
        <taxon>Betaproteobacteria</taxon>
        <taxon>Burkholderiales</taxon>
        <taxon>Burkholderiaceae</taxon>
        <taxon>Paraburkholderia</taxon>
    </lineage>
</organism>
<name>A0A5Q4YVE3_9BURK</name>
<dbReference type="RefSeq" id="WP_165187714.1">
    <property type="nucleotide sequence ID" value="NZ_LR699554.1"/>
</dbReference>
<protein>
    <submittedName>
        <fullName evidence="1">Uncharacterized protein</fullName>
    </submittedName>
</protein>
<dbReference type="AlphaFoldDB" id="A0A5Q4YVE3"/>
<dbReference type="EMBL" id="LR699554">
    <property type="protein sequence ID" value="VVD31725.1"/>
    <property type="molecule type" value="Genomic_DNA"/>
</dbReference>
<evidence type="ECO:0000313" key="1">
    <source>
        <dbReference type="EMBL" id="VVD31725.1"/>
    </source>
</evidence>
<reference evidence="1 2" key="1">
    <citation type="submission" date="2019-08" db="EMBL/GenBank/DDBJ databases">
        <authorList>
            <person name="Herpell B J."/>
        </authorList>
    </citation>
    <scope>NUCLEOTIDE SEQUENCE [LARGE SCALE GENOMIC DNA]</scope>
    <source>
        <strain evidence="2">Msb3</strain>
    </source>
</reference>
<gene>
    <name evidence="1" type="ORF">PDMSB3_0422</name>
</gene>
<keyword evidence="2" id="KW-1185">Reference proteome</keyword>
<proteinExistence type="predicted"/>
<dbReference type="Proteomes" id="UP000325811">
    <property type="component" value="Chromosome II"/>
</dbReference>
<dbReference type="KEGG" id="pdio:PDMSB3_0422.1"/>
<sequence>MNQINSVIPDTDFGRYLASVTERDIDLLLLEEFHVNNDFVAWFCGKIDLHNVTAAGAWHSLSDTDGESDLVLRGAAPVKTGHEERLNFEVVLRLCLSPALTWNPLKF</sequence>
<accession>A0A5Q4YVE3</accession>
<evidence type="ECO:0000313" key="2">
    <source>
        <dbReference type="Proteomes" id="UP000325811"/>
    </source>
</evidence>